<name>A0AAW1M079_POPJA</name>
<evidence type="ECO:0000313" key="2">
    <source>
        <dbReference type="Proteomes" id="UP001458880"/>
    </source>
</evidence>
<protein>
    <submittedName>
        <fullName evidence="1">Uncharacterized protein</fullName>
    </submittedName>
</protein>
<dbReference type="Proteomes" id="UP001458880">
    <property type="component" value="Unassembled WGS sequence"/>
</dbReference>
<proteinExistence type="predicted"/>
<sequence length="148" mass="16264">MTKESIRRLLQATSENCAGDLTGDPATALDVHQRCNFESIANDEQLINQLVEIIKNRGKATTCHKCDAKTALNIEDGSRGRSAKAGKKERKKTITVTGVKNAQLICIKDESSISEIVDNANVTESPAISAKKSPQLRPRGMELWWTQL</sequence>
<organism evidence="1 2">
    <name type="scientific">Popillia japonica</name>
    <name type="common">Japanese beetle</name>
    <dbReference type="NCBI Taxonomy" id="7064"/>
    <lineage>
        <taxon>Eukaryota</taxon>
        <taxon>Metazoa</taxon>
        <taxon>Ecdysozoa</taxon>
        <taxon>Arthropoda</taxon>
        <taxon>Hexapoda</taxon>
        <taxon>Insecta</taxon>
        <taxon>Pterygota</taxon>
        <taxon>Neoptera</taxon>
        <taxon>Endopterygota</taxon>
        <taxon>Coleoptera</taxon>
        <taxon>Polyphaga</taxon>
        <taxon>Scarabaeiformia</taxon>
        <taxon>Scarabaeidae</taxon>
        <taxon>Rutelinae</taxon>
        <taxon>Popillia</taxon>
    </lineage>
</organism>
<evidence type="ECO:0000313" key="1">
    <source>
        <dbReference type="EMBL" id="KAK9739339.1"/>
    </source>
</evidence>
<gene>
    <name evidence="1" type="ORF">QE152_g9125</name>
</gene>
<reference evidence="1 2" key="1">
    <citation type="journal article" date="2024" name="BMC Genomics">
        <title>De novo assembly and annotation of Popillia japonica's genome with initial clues to its potential as an invasive pest.</title>
        <authorList>
            <person name="Cucini C."/>
            <person name="Boschi S."/>
            <person name="Funari R."/>
            <person name="Cardaioli E."/>
            <person name="Iannotti N."/>
            <person name="Marturano G."/>
            <person name="Paoli F."/>
            <person name="Bruttini M."/>
            <person name="Carapelli A."/>
            <person name="Frati F."/>
            <person name="Nardi F."/>
        </authorList>
    </citation>
    <scope>NUCLEOTIDE SEQUENCE [LARGE SCALE GENOMIC DNA]</scope>
    <source>
        <strain evidence="1">DMR45628</strain>
    </source>
</reference>
<accession>A0AAW1M079</accession>
<keyword evidence="2" id="KW-1185">Reference proteome</keyword>
<dbReference type="AlphaFoldDB" id="A0AAW1M079"/>
<dbReference type="EMBL" id="JASPKY010000076">
    <property type="protein sequence ID" value="KAK9739339.1"/>
    <property type="molecule type" value="Genomic_DNA"/>
</dbReference>
<comment type="caution">
    <text evidence="1">The sequence shown here is derived from an EMBL/GenBank/DDBJ whole genome shotgun (WGS) entry which is preliminary data.</text>
</comment>